<feature type="compositionally biased region" description="Low complexity" evidence="1">
    <location>
        <begin position="244"/>
        <end position="257"/>
    </location>
</feature>
<dbReference type="EMBL" id="CM008973">
    <property type="protein sequence ID" value="PNW74958.1"/>
    <property type="molecule type" value="Genomic_DNA"/>
</dbReference>
<reference evidence="2 3" key="1">
    <citation type="journal article" date="2007" name="Science">
        <title>The Chlamydomonas genome reveals the evolution of key animal and plant functions.</title>
        <authorList>
            <person name="Merchant S.S."/>
            <person name="Prochnik S.E."/>
            <person name="Vallon O."/>
            <person name="Harris E.H."/>
            <person name="Karpowicz S.J."/>
            <person name="Witman G.B."/>
            <person name="Terry A."/>
            <person name="Salamov A."/>
            <person name="Fritz-Laylin L.K."/>
            <person name="Marechal-Drouard L."/>
            <person name="Marshall W.F."/>
            <person name="Qu L.H."/>
            <person name="Nelson D.R."/>
            <person name="Sanderfoot A.A."/>
            <person name="Spalding M.H."/>
            <person name="Kapitonov V.V."/>
            <person name="Ren Q."/>
            <person name="Ferris P."/>
            <person name="Lindquist E."/>
            <person name="Shapiro H."/>
            <person name="Lucas S.M."/>
            <person name="Grimwood J."/>
            <person name="Schmutz J."/>
            <person name="Cardol P."/>
            <person name="Cerutti H."/>
            <person name="Chanfreau G."/>
            <person name="Chen C.L."/>
            <person name="Cognat V."/>
            <person name="Croft M.T."/>
            <person name="Dent R."/>
            <person name="Dutcher S."/>
            <person name="Fernandez E."/>
            <person name="Fukuzawa H."/>
            <person name="Gonzalez-Ballester D."/>
            <person name="Gonzalez-Halphen D."/>
            <person name="Hallmann A."/>
            <person name="Hanikenne M."/>
            <person name="Hippler M."/>
            <person name="Inwood W."/>
            <person name="Jabbari K."/>
            <person name="Kalanon M."/>
            <person name="Kuras R."/>
            <person name="Lefebvre P.A."/>
            <person name="Lemaire S.D."/>
            <person name="Lobanov A.V."/>
            <person name="Lohr M."/>
            <person name="Manuell A."/>
            <person name="Meier I."/>
            <person name="Mets L."/>
            <person name="Mittag M."/>
            <person name="Mittelmeier T."/>
            <person name="Moroney J.V."/>
            <person name="Moseley J."/>
            <person name="Napoli C."/>
            <person name="Nedelcu A.M."/>
            <person name="Niyogi K."/>
            <person name="Novoselov S.V."/>
            <person name="Paulsen I.T."/>
            <person name="Pazour G."/>
            <person name="Purton S."/>
            <person name="Ral J.P."/>
            <person name="Riano-Pachon D.M."/>
            <person name="Riekhof W."/>
            <person name="Rymarquis L."/>
            <person name="Schroda M."/>
            <person name="Stern D."/>
            <person name="Umen J."/>
            <person name="Willows R."/>
            <person name="Wilson N."/>
            <person name="Zimmer S.L."/>
            <person name="Allmer J."/>
            <person name="Balk J."/>
            <person name="Bisova K."/>
            <person name="Chen C.J."/>
            <person name="Elias M."/>
            <person name="Gendler K."/>
            <person name="Hauser C."/>
            <person name="Lamb M.R."/>
            <person name="Ledford H."/>
            <person name="Long J.C."/>
            <person name="Minagawa J."/>
            <person name="Page M.D."/>
            <person name="Pan J."/>
            <person name="Pootakham W."/>
            <person name="Roje S."/>
            <person name="Rose A."/>
            <person name="Stahlberg E."/>
            <person name="Terauchi A.M."/>
            <person name="Yang P."/>
            <person name="Ball S."/>
            <person name="Bowler C."/>
            <person name="Dieckmann C.L."/>
            <person name="Gladyshev V.N."/>
            <person name="Green P."/>
            <person name="Jorgensen R."/>
            <person name="Mayfield S."/>
            <person name="Mueller-Roeber B."/>
            <person name="Rajamani S."/>
            <person name="Sayre R.T."/>
            <person name="Brokstein P."/>
            <person name="Dubchak I."/>
            <person name="Goodstein D."/>
            <person name="Hornick L."/>
            <person name="Huang Y.W."/>
            <person name="Jhaveri J."/>
            <person name="Luo Y."/>
            <person name="Martinez D."/>
            <person name="Ngau W.C."/>
            <person name="Otillar B."/>
            <person name="Poliakov A."/>
            <person name="Porter A."/>
            <person name="Szajkowski L."/>
            <person name="Werner G."/>
            <person name="Zhou K."/>
            <person name="Grigoriev I.V."/>
            <person name="Rokhsar D.S."/>
            <person name="Grossman A.R."/>
        </authorList>
    </citation>
    <scope>NUCLEOTIDE SEQUENCE [LARGE SCALE GENOMIC DNA]</scope>
    <source>
        <strain evidence="3">CC-503</strain>
    </source>
</reference>
<evidence type="ECO:0000256" key="1">
    <source>
        <dbReference type="SAM" id="MobiDB-lite"/>
    </source>
</evidence>
<dbReference type="GeneID" id="66055495"/>
<gene>
    <name evidence="2" type="ORF">CHLRE_12g502650v5</name>
</gene>
<accession>A0A2K3D344</accession>
<keyword evidence="3" id="KW-1185">Reference proteome</keyword>
<organism evidence="2 3">
    <name type="scientific">Chlamydomonas reinhardtii</name>
    <name type="common">Chlamydomonas smithii</name>
    <dbReference type="NCBI Taxonomy" id="3055"/>
    <lineage>
        <taxon>Eukaryota</taxon>
        <taxon>Viridiplantae</taxon>
        <taxon>Chlorophyta</taxon>
        <taxon>core chlorophytes</taxon>
        <taxon>Chlorophyceae</taxon>
        <taxon>CS clade</taxon>
        <taxon>Chlamydomonadales</taxon>
        <taxon>Chlamydomonadaceae</taxon>
        <taxon>Chlamydomonas</taxon>
    </lineage>
</organism>
<dbReference type="ExpressionAtlas" id="A0A2K3D344">
    <property type="expression patterns" value="baseline"/>
</dbReference>
<dbReference type="Proteomes" id="UP000006906">
    <property type="component" value="Chromosome 12"/>
</dbReference>
<dbReference type="AlphaFoldDB" id="A0A2K3D344"/>
<dbReference type="KEGG" id="cre:CHLRE_12g502650v5"/>
<dbReference type="Gramene" id="PNW74958">
    <property type="protein sequence ID" value="PNW74958"/>
    <property type="gene ID" value="CHLRE_12g502650v5"/>
</dbReference>
<name>A0A2K3D344_CHLRE</name>
<feature type="compositionally biased region" description="Low complexity" evidence="1">
    <location>
        <begin position="78"/>
        <end position="96"/>
    </location>
</feature>
<evidence type="ECO:0000313" key="2">
    <source>
        <dbReference type="EMBL" id="PNW74958.1"/>
    </source>
</evidence>
<feature type="compositionally biased region" description="Pro residues" evidence="1">
    <location>
        <begin position="28"/>
        <end position="54"/>
    </location>
</feature>
<dbReference type="RefSeq" id="XP_042918253.1">
    <property type="nucleotide sequence ID" value="XM_043068114.1"/>
</dbReference>
<feature type="region of interest" description="Disordered" evidence="1">
    <location>
        <begin position="242"/>
        <end position="288"/>
    </location>
</feature>
<feature type="region of interest" description="Disordered" evidence="1">
    <location>
        <begin position="1"/>
        <end position="160"/>
    </location>
</feature>
<proteinExistence type="predicted"/>
<feature type="region of interest" description="Disordered" evidence="1">
    <location>
        <begin position="184"/>
        <end position="224"/>
    </location>
</feature>
<evidence type="ECO:0000313" key="3">
    <source>
        <dbReference type="Proteomes" id="UP000006906"/>
    </source>
</evidence>
<feature type="region of interest" description="Disordered" evidence="1">
    <location>
        <begin position="515"/>
        <end position="535"/>
    </location>
</feature>
<feature type="compositionally biased region" description="Gly residues" evidence="1">
    <location>
        <begin position="110"/>
        <end position="121"/>
    </location>
</feature>
<dbReference type="InParanoid" id="A0A2K3D344"/>
<protein>
    <submittedName>
        <fullName evidence="2">Uncharacterized protein</fullName>
    </submittedName>
</protein>
<sequence>MHRSVEAACTAGGDPRQLKIPRRLTGDEPPPQHQPPAPALPPPPSQLPLLPPPQQQSAGPHSSSPFAVAGASPWQQHAASTAGAAAAASAAAAGAAQAGGGSSPDDAVAHGGGGIGSGGASGRRSQPRRRSTGQMADGFYLGLSGGIAGANEPSAMEDTAAAASWAAELEPGAAASDVMGAAVLLSRLQHPPQHGSSRPPRPPQHGTYARPPALPRPGRCPAAATGLLPTAAGAYGGQIPRSQGAGAAAAGGATASGCTEDKRGLEQGEAEPPPQSQPRRWREDAGTVGAAANSAQLLLQGGTSCTTSSGGRVAVPLATNAVLRTEHVDLARFLLDQLRARGISCGMPPPSITAVPLPAAEGGMGGGISSGATAAGAAAVNRRRMSASDVGPPPPAAATSAAGSDLQRLPLLLGEAAVIRCATGPSVVAAPVASAAAVGARPAAAGSDARSGTARHGGGMGLKRRSASMDLGEVFRQQPNFSVTAAAGAASGGYGCGYGGGSATAVNDDFSEVTSPHRFGGRGQRPAGPQAAHGAGRGVIGAAGSAPAAAAEADALAAHMALLSPSRLQRPLLPWERRVPAAAAGGLGEAAAGGSDGHMTAGSLTAAVAAWSRSRRGSGDLFGTWVGTSLPGGLPSQPAGAQMEPAVTTSSNDDGEQATGPRRVKARKGQPHQAALA</sequence>
<feature type="region of interest" description="Disordered" evidence="1">
    <location>
        <begin position="629"/>
        <end position="677"/>
    </location>
</feature>